<evidence type="ECO:0000313" key="1">
    <source>
        <dbReference type="EMBL" id="EFV01359.1"/>
    </source>
</evidence>
<evidence type="ECO:0000313" key="2">
    <source>
        <dbReference type="Proteomes" id="UP000004754"/>
    </source>
</evidence>
<name>E6MI35_9FIRM</name>
<organism evidence="1 2">
    <name type="scientific">Pseudoramibacter alactolyticus ATCC 23263</name>
    <dbReference type="NCBI Taxonomy" id="887929"/>
    <lineage>
        <taxon>Bacteria</taxon>
        <taxon>Bacillati</taxon>
        <taxon>Bacillota</taxon>
        <taxon>Clostridia</taxon>
        <taxon>Eubacteriales</taxon>
        <taxon>Eubacteriaceae</taxon>
        <taxon>Pseudoramibacter</taxon>
    </lineage>
</organism>
<proteinExistence type="predicted"/>
<dbReference type="EMBL" id="AEQN01000022">
    <property type="protein sequence ID" value="EFV01359.1"/>
    <property type="molecule type" value="Genomic_DNA"/>
</dbReference>
<keyword evidence="2" id="KW-1185">Reference proteome</keyword>
<dbReference type="Proteomes" id="UP000004754">
    <property type="component" value="Unassembled WGS sequence"/>
</dbReference>
<dbReference type="AlphaFoldDB" id="E6MI35"/>
<sequence>MLIRKIKSLFLLFEKTIFGHWPFVREYRFRAIIHAFTCVESTNISDGSISLNL</sequence>
<gene>
    <name evidence="1" type="ORF">HMP0721_1740</name>
</gene>
<protein>
    <submittedName>
        <fullName evidence="1">Uncharacterized protein</fullName>
    </submittedName>
</protein>
<accession>E6MI35</accession>
<dbReference type="HOGENOM" id="CLU_3065150_0_0_9"/>
<reference evidence="1 2" key="1">
    <citation type="submission" date="2010-12" db="EMBL/GenBank/DDBJ databases">
        <authorList>
            <person name="Muzny D."/>
            <person name="Qin X."/>
            <person name="Deng J."/>
            <person name="Jiang H."/>
            <person name="Liu Y."/>
            <person name="Qu J."/>
            <person name="Song X.-Z."/>
            <person name="Zhang L."/>
            <person name="Thornton R."/>
            <person name="Coyle M."/>
            <person name="Francisco L."/>
            <person name="Jackson L."/>
            <person name="Javaid M."/>
            <person name="Korchina V."/>
            <person name="Kovar C."/>
            <person name="Mata R."/>
            <person name="Mathew T."/>
            <person name="Ngo R."/>
            <person name="Nguyen L."/>
            <person name="Nguyen N."/>
            <person name="Okwuonu G."/>
            <person name="Ongeri F."/>
            <person name="Pham C."/>
            <person name="Simmons D."/>
            <person name="Wilczek-Boney K."/>
            <person name="Hale W."/>
            <person name="Jakkamsetti A."/>
            <person name="Pham P."/>
            <person name="Ruth R."/>
            <person name="San Lucas F."/>
            <person name="Warren J."/>
            <person name="Zhang J."/>
            <person name="Zhao Z."/>
            <person name="Zhou C."/>
            <person name="Zhu D."/>
            <person name="Lee S."/>
            <person name="Bess C."/>
            <person name="Blankenburg K."/>
            <person name="Forbes L."/>
            <person name="Fu Q."/>
            <person name="Gubbala S."/>
            <person name="Hirani K."/>
            <person name="Jayaseelan J.C."/>
            <person name="Lara F."/>
            <person name="Munidasa M."/>
            <person name="Palculict T."/>
            <person name="Patil S."/>
            <person name="Pu L.-L."/>
            <person name="Saada N."/>
            <person name="Tang L."/>
            <person name="Weissenberger G."/>
            <person name="Zhu Y."/>
            <person name="Hemphill L."/>
            <person name="Shang Y."/>
            <person name="Youmans B."/>
            <person name="Ayvaz T."/>
            <person name="Ross M."/>
            <person name="Santibanez J."/>
            <person name="Aqrawi P."/>
            <person name="Gross S."/>
            <person name="Joshi V."/>
            <person name="Fowler G."/>
            <person name="Nazareth L."/>
            <person name="Reid J."/>
            <person name="Worley K."/>
            <person name="Petrosino J."/>
            <person name="Highlander S."/>
            <person name="Gibbs R."/>
        </authorList>
    </citation>
    <scope>NUCLEOTIDE SEQUENCE [LARGE SCALE GENOMIC DNA]</scope>
    <source>
        <strain evidence="1 2">ATCC 23263</strain>
    </source>
</reference>
<comment type="caution">
    <text evidence="1">The sequence shown here is derived from an EMBL/GenBank/DDBJ whole genome shotgun (WGS) entry which is preliminary data.</text>
</comment>